<feature type="region of interest" description="Disordered" evidence="1">
    <location>
        <begin position="1"/>
        <end position="64"/>
    </location>
</feature>
<comment type="caution">
    <text evidence="2">The sequence shown here is derived from an EMBL/GenBank/DDBJ whole genome shotgun (WGS) entry which is preliminary data.</text>
</comment>
<keyword evidence="3" id="KW-1185">Reference proteome</keyword>
<proteinExistence type="predicted"/>
<accession>A0A918FVU6</accession>
<feature type="compositionally biased region" description="Polar residues" evidence="1">
    <location>
        <begin position="1"/>
        <end position="35"/>
    </location>
</feature>
<evidence type="ECO:0008006" key="4">
    <source>
        <dbReference type="Google" id="ProtNLM"/>
    </source>
</evidence>
<gene>
    <name evidence="2" type="ORF">GCM10010269_33490</name>
</gene>
<dbReference type="Proteomes" id="UP000606194">
    <property type="component" value="Unassembled WGS sequence"/>
</dbReference>
<evidence type="ECO:0000256" key="1">
    <source>
        <dbReference type="SAM" id="MobiDB-lite"/>
    </source>
</evidence>
<dbReference type="RefSeq" id="WP_190150053.1">
    <property type="nucleotide sequence ID" value="NZ_BMTL01000012.1"/>
</dbReference>
<organism evidence="2 3">
    <name type="scientific">Streptomyces humidus</name>
    <dbReference type="NCBI Taxonomy" id="52259"/>
    <lineage>
        <taxon>Bacteria</taxon>
        <taxon>Bacillati</taxon>
        <taxon>Actinomycetota</taxon>
        <taxon>Actinomycetes</taxon>
        <taxon>Kitasatosporales</taxon>
        <taxon>Streptomycetaceae</taxon>
        <taxon>Streptomyces</taxon>
    </lineage>
</organism>
<sequence length="64" mass="6606">MSDQNKAAEVSPQNNAMPSEPTAQDETITTLNNAMPSEPATEDDQIVALNNAMPAPPALGLGGK</sequence>
<dbReference type="EMBL" id="BMTL01000012">
    <property type="protein sequence ID" value="GGR91655.1"/>
    <property type="molecule type" value="Genomic_DNA"/>
</dbReference>
<protein>
    <recommendedName>
        <fullName evidence="4">Sigma-like protein</fullName>
    </recommendedName>
</protein>
<name>A0A918FVU6_9ACTN</name>
<reference evidence="2" key="2">
    <citation type="submission" date="2020-09" db="EMBL/GenBank/DDBJ databases">
        <authorList>
            <person name="Sun Q."/>
            <person name="Ohkuma M."/>
        </authorList>
    </citation>
    <scope>NUCLEOTIDE SEQUENCE</scope>
    <source>
        <strain evidence="2">JCM 4386</strain>
    </source>
</reference>
<reference evidence="2" key="1">
    <citation type="journal article" date="2014" name="Int. J. Syst. Evol. Microbiol.">
        <title>Complete genome sequence of Corynebacterium casei LMG S-19264T (=DSM 44701T), isolated from a smear-ripened cheese.</title>
        <authorList>
            <consortium name="US DOE Joint Genome Institute (JGI-PGF)"/>
            <person name="Walter F."/>
            <person name="Albersmeier A."/>
            <person name="Kalinowski J."/>
            <person name="Ruckert C."/>
        </authorList>
    </citation>
    <scope>NUCLEOTIDE SEQUENCE</scope>
    <source>
        <strain evidence="2">JCM 4386</strain>
    </source>
</reference>
<evidence type="ECO:0000313" key="2">
    <source>
        <dbReference type="EMBL" id="GGR91655.1"/>
    </source>
</evidence>
<evidence type="ECO:0000313" key="3">
    <source>
        <dbReference type="Proteomes" id="UP000606194"/>
    </source>
</evidence>
<dbReference type="AlphaFoldDB" id="A0A918FVU6"/>